<evidence type="ECO:0000313" key="1">
    <source>
        <dbReference type="EMBL" id="RNA67956.1"/>
    </source>
</evidence>
<comment type="caution">
    <text evidence="1">The sequence shown here is derived from an EMBL/GenBank/DDBJ whole genome shotgun (WGS) entry which is preliminary data.</text>
</comment>
<dbReference type="EMBL" id="RHIB01000002">
    <property type="protein sequence ID" value="RNA67956.1"/>
    <property type="molecule type" value="Genomic_DNA"/>
</dbReference>
<gene>
    <name evidence="1" type="ORF">EBO34_14785</name>
</gene>
<accession>A0A3M7TQN6</accession>
<protein>
    <submittedName>
        <fullName evidence="1">Uncharacterized protein</fullName>
    </submittedName>
</protein>
<proteinExistence type="predicted"/>
<sequence>MSVFVKIAAFTDKGNEAEVPETPAAVTSIYISNELRVASTQIAAKRNRKRKKHGDFSRLAGTATESEGHIGFIFIFCTMIEVNYAKTVSGRCPCERII</sequence>
<name>A0A3M7TQN6_9BACI</name>
<dbReference type="AlphaFoldDB" id="A0A3M7TQN6"/>
<dbReference type="Proteomes" id="UP000278746">
    <property type="component" value="Unassembled WGS sequence"/>
</dbReference>
<evidence type="ECO:0000313" key="2">
    <source>
        <dbReference type="Proteomes" id="UP000278746"/>
    </source>
</evidence>
<reference evidence="1 2" key="1">
    <citation type="submission" date="2018-10" db="EMBL/GenBank/DDBJ databases">
        <title>Bacillus Keqinensis sp. nov., a moderately halophilic bacterium isolated from a saline-alkaline lake.</title>
        <authorList>
            <person name="Wang H."/>
        </authorList>
    </citation>
    <scope>NUCLEOTIDE SEQUENCE [LARGE SCALE GENOMIC DNA]</scope>
    <source>
        <strain evidence="1 2">KQ-3</strain>
    </source>
</reference>
<organism evidence="1 2">
    <name type="scientific">Alteribacter keqinensis</name>
    <dbReference type="NCBI Taxonomy" id="2483800"/>
    <lineage>
        <taxon>Bacteria</taxon>
        <taxon>Bacillati</taxon>
        <taxon>Bacillota</taxon>
        <taxon>Bacilli</taxon>
        <taxon>Bacillales</taxon>
        <taxon>Bacillaceae</taxon>
        <taxon>Alteribacter</taxon>
    </lineage>
</organism>
<keyword evidence="2" id="KW-1185">Reference proteome</keyword>